<organism evidence="2 4">
    <name type="scientific">Blautia obeum</name>
    <dbReference type="NCBI Taxonomy" id="40520"/>
    <lineage>
        <taxon>Bacteria</taxon>
        <taxon>Bacillati</taxon>
        <taxon>Bacillota</taxon>
        <taxon>Clostridia</taxon>
        <taxon>Lachnospirales</taxon>
        <taxon>Lachnospiraceae</taxon>
        <taxon>Blautia</taxon>
    </lineage>
</organism>
<dbReference type="EMBL" id="QSUZ01000001">
    <property type="protein sequence ID" value="RGN90592.1"/>
    <property type="molecule type" value="Genomic_DNA"/>
</dbReference>
<evidence type="ECO:0000313" key="4">
    <source>
        <dbReference type="Proteomes" id="UP000261105"/>
    </source>
</evidence>
<evidence type="ECO:0000313" key="3">
    <source>
        <dbReference type="EMBL" id="RGR46604.1"/>
    </source>
</evidence>
<accession>A0A3E5ENZ4</accession>
<keyword evidence="1" id="KW-0175">Coiled coil</keyword>
<dbReference type="EMBL" id="QRUH01000013">
    <property type="protein sequence ID" value="RGR46604.1"/>
    <property type="molecule type" value="Genomic_DNA"/>
</dbReference>
<dbReference type="RefSeq" id="WP_117591573.1">
    <property type="nucleotide sequence ID" value="NZ_QRUH01000013.1"/>
</dbReference>
<feature type="coiled-coil region" evidence="1">
    <location>
        <begin position="11"/>
        <end position="59"/>
    </location>
</feature>
<dbReference type="Proteomes" id="UP000261105">
    <property type="component" value="Unassembled WGS sequence"/>
</dbReference>
<evidence type="ECO:0000256" key="1">
    <source>
        <dbReference type="SAM" id="Coils"/>
    </source>
</evidence>
<comment type="caution">
    <text evidence="2">The sequence shown here is derived from an EMBL/GenBank/DDBJ whole genome shotgun (WGS) entry which is preliminary data.</text>
</comment>
<protein>
    <submittedName>
        <fullName evidence="2">Uncharacterized protein</fullName>
    </submittedName>
</protein>
<evidence type="ECO:0000313" key="2">
    <source>
        <dbReference type="EMBL" id="RGN90592.1"/>
    </source>
</evidence>
<reference evidence="4 5" key="1">
    <citation type="submission" date="2018-08" db="EMBL/GenBank/DDBJ databases">
        <title>A genome reference for cultivated species of the human gut microbiota.</title>
        <authorList>
            <person name="Zou Y."/>
            <person name="Xue W."/>
            <person name="Luo G."/>
        </authorList>
    </citation>
    <scope>NUCLEOTIDE SEQUENCE [LARGE SCALE GENOMIC DNA]</scope>
    <source>
        <strain evidence="3 5">AF25-21</strain>
        <strain evidence="2 4">OM03-6</strain>
    </source>
</reference>
<proteinExistence type="predicted"/>
<sequence>MRIEDMATWTVDQLKEEVVRLADESEAKQHEILDKNEKINELQAELDNMCAYNNELKKQVDEKTDTPFYDESIEIAKYHRQHQSDCITINQLQTALDVIVDRYYANLRKVHGVN</sequence>
<dbReference type="AlphaFoldDB" id="A0A3E5ENZ4"/>
<evidence type="ECO:0000313" key="5">
    <source>
        <dbReference type="Proteomes" id="UP000285839"/>
    </source>
</evidence>
<name>A0A3E5ENZ4_9FIRM</name>
<gene>
    <name evidence="3" type="ORF">DWY46_14420</name>
    <name evidence="2" type="ORF">DXB38_00975</name>
</gene>
<dbReference type="Proteomes" id="UP000285839">
    <property type="component" value="Unassembled WGS sequence"/>
</dbReference>